<comment type="caution">
    <text evidence="3">The sequence shown here is derived from an EMBL/GenBank/DDBJ whole genome shotgun (WGS) entry which is preliminary data.</text>
</comment>
<dbReference type="PROSITE" id="PS51257">
    <property type="entry name" value="PROKAR_LIPOPROTEIN"/>
    <property type="match status" value="1"/>
</dbReference>
<dbReference type="EMBL" id="JALKII010000007">
    <property type="protein sequence ID" value="MCK0538333.1"/>
    <property type="molecule type" value="Genomic_DNA"/>
</dbReference>
<protein>
    <submittedName>
        <fullName evidence="3">Ig-like domain-containing protein</fullName>
    </submittedName>
</protein>
<evidence type="ECO:0000313" key="3">
    <source>
        <dbReference type="EMBL" id="MCK0538333.1"/>
    </source>
</evidence>
<evidence type="ECO:0000313" key="4">
    <source>
        <dbReference type="Proteomes" id="UP001165524"/>
    </source>
</evidence>
<evidence type="ECO:0000256" key="1">
    <source>
        <dbReference type="ARBA" id="ARBA00022729"/>
    </source>
</evidence>
<name>A0ABT0E915_9GAMM</name>
<sequence>MKRTMIAACILSLVACGGSKDDVATDQRQDWESRVQSLVYSFPDNAQQEVPTSSPVVLRFSSPVRTGNAALHDKIVLRDSNNTKIEWADIEEVDNGQSLLLHPQQKLSPLTTYQLSIAPIELQKGETRARNLTFSTRAAYEGPKSLVADDEFTILRTLPNDLTYGATDTPVDIMEFTTFRVQFSQPLDRSTVKYGDVPGDSTVQLTGPDGLIDAHVIVSGPYLTIDPKEDLQPDVPHRITFTTGVKSIYGDTMPGGSFGNENDTTAKTIDFTPKATGPRGNMVQDIADTLGKVSPLTGRQINEVPMASVLLGEDTATQASGIVAAELAFVPDFPDATPLRVKRGSLIEGASIDVLIGGEVPAGFESGKVRMDFLSDATGYLLPNPYSDTDDAPRQVRLWMDVAVSTETPQANGAITQDLLHIELVGTSLVDPDTKLMTINAVGVVEPNVLGSERATGLLSFYMEEVGDQDNPPVMVEDTTGPVLQSWTLGREGESSKDRLFSPGDSIVFIFNKPIDPESIVGRVELSRAGNAIETRVHVSGSSIVIDPLRDVTFDSESEQPNAPYSVFISRSVSDLTGNNLEQDILRDFWPPLKVTEKNVVEAWAGRNIRNELVDYSPVVLAAYPGFPCVLEPTPIDLSTGFTSRCAGGNPGITNGLPGDVLEADDPIPVMELPGNRPIIVHFSKDIDVKSVELGKSFVVAEVDAHGEFIREIEGILEKEPRRLIFRPKEPWAEGTYFKYALRSGGYQIVSPNSFSAQFVAGSDYTCDGEGAICDTVGLPLQTQVLGAGTIQPFPNGTFMRYTMARRGNAPDAGGPELIQYFKGGEESTAVLLSLNAPSADTNSNFFSDRNTSENFFGFQYVFENEEAGPLAEADMDTIHELDPDGVRPSENSVKILSRANLDSYPSLIMDINIGCGFRLPATFRNPERLHCPEHKFSYLSSSMIAEMTPFTNQEGDVKVHIWPSLIMATSLDITAMMSLAAGLPDFEDDFAGNNRGATGPQIMRMRYAKNIDTGRRDRPIEGWIRRSSAGPQLEATIELYLDVPYISDLGIGFINSGNNMSSYPILMKVRGPVSFLSDGRMVVEQFNTEEIEIHLKLADSIGSRMADMDLVIPMRGASLKYISEVVD</sequence>
<gene>
    <name evidence="3" type="ORF">MU846_11485</name>
</gene>
<dbReference type="InterPro" id="IPR032812">
    <property type="entry name" value="SbsA_Ig"/>
</dbReference>
<dbReference type="RefSeq" id="WP_246952858.1">
    <property type="nucleotide sequence ID" value="NZ_JALKII010000007.1"/>
</dbReference>
<dbReference type="Proteomes" id="UP001165524">
    <property type="component" value="Unassembled WGS sequence"/>
</dbReference>
<dbReference type="Pfam" id="PF13205">
    <property type="entry name" value="Big_5"/>
    <property type="match status" value="1"/>
</dbReference>
<keyword evidence="4" id="KW-1185">Reference proteome</keyword>
<organism evidence="3 4">
    <name type="scientific">Alcanivorax quisquiliarum</name>
    <dbReference type="NCBI Taxonomy" id="2933565"/>
    <lineage>
        <taxon>Bacteria</taxon>
        <taxon>Pseudomonadati</taxon>
        <taxon>Pseudomonadota</taxon>
        <taxon>Gammaproteobacteria</taxon>
        <taxon>Oceanospirillales</taxon>
        <taxon>Alcanivoracaceae</taxon>
        <taxon>Alcanivorax</taxon>
    </lineage>
</organism>
<evidence type="ECO:0000259" key="2">
    <source>
        <dbReference type="Pfam" id="PF13205"/>
    </source>
</evidence>
<reference evidence="3" key="1">
    <citation type="submission" date="2022-04" db="EMBL/GenBank/DDBJ databases">
        <title>Alcanivorax sp. CY1518 draft genome sequence.</title>
        <authorList>
            <person name="Zhao G."/>
            <person name="An M."/>
        </authorList>
    </citation>
    <scope>NUCLEOTIDE SEQUENCE</scope>
    <source>
        <strain evidence="3">CY1518</strain>
    </source>
</reference>
<proteinExistence type="predicted"/>
<keyword evidence="1" id="KW-0732">Signal</keyword>
<accession>A0ABT0E915</accession>
<feature type="domain" description="SbsA Ig-like" evidence="2">
    <location>
        <begin position="38"/>
        <end position="136"/>
    </location>
</feature>